<proteinExistence type="predicted"/>
<keyword evidence="1" id="KW-0175">Coiled coil</keyword>
<protein>
    <submittedName>
        <fullName evidence="2">Putative effector</fullName>
    </submittedName>
</protein>
<dbReference type="OrthoDB" id="9994828at2"/>
<dbReference type="Proteomes" id="UP000283896">
    <property type="component" value="Unassembled WGS sequence"/>
</dbReference>
<dbReference type="RefSeq" id="WP_122225313.1">
    <property type="nucleotide sequence ID" value="NZ_MPBG01000001.1"/>
</dbReference>
<evidence type="ECO:0000313" key="3">
    <source>
        <dbReference type="Proteomes" id="UP000283896"/>
    </source>
</evidence>
<organism evidence="2 3">
    <name type="scientific">Candidatus Phytoplasma solani</name>
    <dbReference type="NCBI Taxonomy" id="69896"/>
    <lineage>
        <taxon>Bacteria</taxon>
        <taxon>Bacillati</taxon>
        <taxon>Mycoplasmatota</taxon>
        <taxon>Mollicutes</taxon>
        <taxon>Acholeplasmatales</taxon>
        <taxon>Acholeplasmataceae</taxon>
        <taxon>Candidatus Phytoplasma</taxon>
        <taxon>16SrXII (Stolbur group)</taxon>
    </lineage>
</organism>
<accession>A0A421NYW6</accession>
<evidence type="ECO:0000313" key="2">
    <source>
        <dbReference type="EMBL" id="RMI89172.1"/>
    </source>
</evidence>
<dbReference type="EMBL" id="MPBG01000001">
    <property type="protein sequence ID" value="RMI89172.1"/>
    <property type="molecule type" value="Genomic_DNA"/>
</dbReference>
<gene>
    <name evidence="2" type="ORF">PSSA1_v1c0520</name>
</gene>
<name>A0A421NYW6_9MOLU</name>
<reference evidence="3" key="1">
    <citation type="submission" date="2016-11" db="EMBL/GenBank/DDBJ databases">
        <title>Genome sequence of Candidatus Phytoplasma solani strain SA-1.</title>
        <authorList>
            <person name="Haryono M."/>
            <person name="Samarzija I."/>
            <person name="Seruga Music M."/>
            <person name="Hogenhout S."/>
            <person name="Kuo C.-H."/>
        </authorList>
    </citation>
    <scope>NUCLEOTIDE SEQUENCE [LARGE SCALE GENOMIC DNA]</scope>
    <source>
        <strain evidence="3">SA-1</strain>
    </source>
</reference>
<evidence type="ECO:0000256" key="1">
    <source>
        <dbReference type="SAM" id="Coils"/>
    </source>
</evidence>
<sequence>MKNKIKKTFYFLFILLFLFAITTQIFTLNAFKENNGNNKEIYFNDYEFVKKIKKLSPKFENNNQLLEKILEYIVEEIKFIFGNFINQPNLKEKLDFIEKYNIISEFNYSVQQTVYDIDKFILVLPGNTTEFRNFDNYLMAKNNKFHGSKNYSWSMWSPSNFFFLSKHYISFLIENFSKLQKQEKKIKKKELKIQKLTNISQSEKEKLQKEINRQKESLKLERNKILSQAKIIEKQEHEIQRQKNQIKSQEEEIEKQINEVKTLKKDIEKKQNELNSNQKLSEQEKEKLQKEISTLQRQFESYRNKNNFLQKDID</sequence>
<comment type="caution">
    <text evidence="2">The sequence shown here is derived from an EMBL/GenBank/DDBJ whole genome shotgun (WGS) entry which is preliminary data.</text>
</comment>
<feature type="coiled-coil region" evidence="1">
    <location>
        <begin position="179"/>
        <end position="312"/>
    </location>
</feature>
<keyword evidence="3" id="KW-1185">Reference proteome</keyword>
<dbReference type="AlphaFoldDB" id="A0A421NYW6"/>